<dbReference type="RefSeq" id="WP_156274953.1">
    <property type="nucleotide sequence ID" value="NZ_BAABGI010000001.1"/>
</dbReference>
<dbReference type="PANTHER" id="PTHR40407:SF1">
    <property type="entry name" value="HEPARAN-ALPHA-GLUCOSAMINIDE N-ACETYLTRANSFERASE CATALYTIC DOMAIN-CONTAINING PROTEIN"/>
    <property type="match status" value="1"/>
</dbReference>
<feature type="transmembrane region" description="Helical" evidence="1">
    <location>
        <begin position="310"/>
        <end position="333"/>
    </location>
</feature>
<feature type="domain" description="Heparan-alpha-glucosaminide N-acetyltransferase catalytic" evidence="2">
    <location>
        <begin position="8"/>
        <end position="215"/>
    </location>
</feature>
<feature type="transmembrane region" description="Helical" evidence="1">
    <location>
        <begin position="273"/>
        <end position="290"/>
    </location>
</feature>
<dbReference type="Proteomes" id="UP000460416">
    <property type="component" value="Unassembled WGS sequence"/>
</dbReference>
<keyword evidence="1" id="KW-0472">Membrane</keyword>
<dbReference type="OrthoDB" id="508112at2"/>
<feature type="transmembrane region" description="Helical" evidence="1">
    <location>
        <begin position="188"/>
        <end position="212"/>
    </location>
</feature>
<dbReference type="PANTHER" id="PTHR40407">
    <property type="entry name" value="MEMBRANE PROTEIN-LIKE PROTEIN"/>
    <property type="match status" value="1"/>
</dbReference>
<sequence length="394" mass="45634">MEKLPAKRIESIDLLRGVVMVIMALDHVRDYFHINALTGNDPTNLDTTTPELFFTRFITHYCAPVFVFLAGSSAFLYGSKRTKKDLFKFLSTRGLWLIFVEIVIMNFVWWFDPNYAFINLQVIWAIGLCMVSLSSLVFLPLRALLAIGLLLVLGHNLLDVITYQGQDLKAILWYVLHQGGFVQTQDHFILIMYPILPWIGVIILGYVFGCLYKTGYPVEKRTRMLLWLCISSILLFLIIRIPNLYGDPVPWIEQDNGVFTLLSVLNLTKYPPSLSYLLITLGPAFLFLYLTENISNSITKFFLVFGRVPFFYYVLHVFVIHLAAILGLLISGGNYKIMLPLNPFSPGKDAQDYGYSLFVVYLIWILVVAFLYFPSKRYMEYKMRNRHKWWLSYL</sequence>
<dbReference type="EMBL" id="VJVW01000002">
    <property type="protein sequence ID" value="MUP42077.1"/>
    <property type="molecule type" value="Genomic_DNA"/>
</dbReference>
<evidence type="ECO:0000313" key="4">
    <source>
        <dbReference type="Proteomes" id="UP000460416"/>
    </source>
</evidence>
<protein>
    <submittedName>
        <fullName evidence="3">DUF1624 domain-containing protein</fullName>
    </submittedName>
</protein>
<keyword evidence="4" id="KW-1185">Reference proteome</keyword>
<proteinExistence type="predicted"/>
<gene>
    <name evidence="3" type="ORF">FLP08_05800</name>
</gene>
<dbReference type="InterPro" id="IPR012429">
    <property type="entry name" value="HGSNAT_cat"/>
</dbReference>
<name>A0A7K1LMR2_9FLAO</name>
<dbReference type="AlphaFoldDB" id="A0A7K1LMR2"/>
<feature type="transmembrane region" description="Helical" evidence="1">
    <location>
        <begin position="144"/>
        <end position="163"/>
    </location>
</feature>
<evidence type="ECO:0000259" key="2">
    <source>
        <dbReference type="Pfam" id="PF07786"/>
    </source>
</evidence>
<evidence type="ECO:0000313" key="3">
    <source>
        <dbReference type="EMBL" id="MUP42077.1"/>
    </source>
</evidence>
<feature type="transmembrane region" description="Helical" evidence="1">
    <location>
        <begin position="117"/>
        <end position="139"/>
    </location>
</feature>
<feature type="transmembrane region" description="Helical" evidence="1">
    <location>
        <begin position="58"/>
        <end position="78"/>
    </location>
</feature>
<reference evidence="3 4" key="1">
    <citation type="submission" date="2019-07" db="EMBL/GenBank/DDBJ databases">
        <title>Gramella aestuarii sp. nov., isolated from a tidal flat, and emended description of Gramella echinicola.</title>
        <authorList>
            <person name="Liu L."/>
        </authorList>
    </citation>
    <scope>NUCLEOTIDE SEQUENCE [LARGE SCALE GENOMIC DNA]</scope>
    <source>
        <strain evidence="3 4">BS12</strain>
    </source>
</reference>
<accession>A0A7K1LMR2</accession>
<feature type="transmembrane region" description="Helical" evidence="1">
    <location>
        <begin position="90"/>
        <end position="111"/>
    </location>
</feature>
<comment type="caution">
    <text evidence="3">The sequence shown here is derived from an EMBL/GenBank/DDBJ whole genome shotgun (WGS) entry which is preliminary data.</text>
</comment>
<feature type="transmembrane region" description="Helical" evidence="1">
    <location>
        <begin position="224"/>
        <end position="241"/>
    </location>
</feature>
<dbReference type="Pfam" id="PF07786">
    <property type="entry name" value="HGSNAT_cat"/>
    <property type="match status" value="1"/>
</dbReference>
<organism evidence="3 4">
    <name type="scientific">Christiangramia aestuarii</name>
    <dbReference type="NCBI Taxonomy" id="1028746"/>
    <lineage>
        <taxon>Bacteria</taxon>
        <taxon>Pseudomonadati</taxon>
        <taxon>Bacteroidota</taxon>
        <taxon>Flavobacteriia</taxon>
        <taxon>Flavobacteriales</taxon>
        <taxon>Flavobacteriaceae</taxon>
        <taxon>Christiangramia</taxon>
    </lineage>
</organism>
<evidence type="ECO:0000256" key="1">
    <source>
        <dbReference type="SAM" id="Phobius"/>
    </source>
</evidence>
<keyword evidence="1" id="KW-0812">Transmembrane</keyword>
<feature type="transmembrane region" description="Helical" evidence="1">
    <location>
        <begin position="353"/>
        <end position="373"/>
    </location>
</feature>
<keyword evidence="1" id="KW-1133">Transmembrane helix</keyword>